<evidence type="ECO:0008006" key="5">
    <source>
        <dbReference type="Google" id="ProtNLM"/>
    </source>
</evidence>
<dbReference type="EMBL" id="QQST01000001">
    <property type="protein sequence ID" value="RDI72487.1"/>
    <property type="molecule type" value="Genomic_DNA"/>
</dbReference>
<evidence type="ECO:0000313" key="2">
    <source>
        <dbReference type="EMBL" id="SDQ14455.1"/>
    </source>
</evidence>
<dbReference type="InterPro" id="IPR036866">
    <property type="entry name" value="RibonucZ/Hydroxyglut_hydro"/>
</dbReference>
<reference evidence="3" key="1">
    <citation type="submission" date="2016-10" db="EMBL/GenBank/DDBJ databases">
        <authorList>
            <person name="Varghese N."/>
            <person name="Submissions S."/>
        </authorList>
    </citation>
    <scope>NUCLEOTIDE SEQUENCE [LARGE SCALE GENOMIC DNA]</scope>
    <source>
        <strain evidence="3">CGMCC 1.12397</strain>
    </source>
</reference>
<dbReference type="Proteomes" id="UP000199289">
    <property type="component" value="Unassembled WGS sequence"/>
</dbReference>
<dbReference type="Gene3D" id="3.60.15.10">
    <property type="entry name" value="Ribonuclease Z/Hydroxyacylglutathione hydrolase-like"/>
    <property type="match status" value="1"/>
</dbReference>
<accession>A0A1H0YGU9</accession>
<evidence type="ECO:0000313" key="4">
    <source>
        <dbReference type="Proteomes" id="UP000255421"/>
    </source>
</evidence>
<dbReference type="Proteomes" id="UP000255421">
    <property type="component" value="Unassembled WGS sequence"/>
</dbReference>
<gene>
    <name evidence="1" type="ORF">DWB78_12585</name>
    <name evidence="2" type="ORF">SAMN05216278_0631</name>
</gene>
<dbReference type="SUPFAM" id="SSF56281">
    <property type="entry name" value="Metallo-hydrolase/oxidoreductase"/>
    <property type="match status" value="1"/>
</dbReference>
<sequence length="235" mass="25921">MKVYDRSSSAGLERIDEWDGGVGWFSHPEEAGRRASHAVRGSNGGVWLLDPIDAPGADELVGELGEVVGVAVCSNWHARDAGVFARRHDVPVYLPRWMDRVEDRTDAEIRRYDRELGDSGFRISRLDPLPGWREAVAYRESDGTLYVPDVMSSTKGTPVGEERIGLFLTARLTPPRETFAEFDPERIVFGHGTGCFEDASAALDTALDGARRRFPRALLQSGPEQLLGLVGAIRD</sequence>
<name>A0A1H0YGU9_9EURY</name>
<dbReference type="EMBL" id="FNKQ01000001">
    <property type="protein sequence ID" value="SDQ14455.1"/>
    <property type="molecule type" value="Genomic_DNA"/>
</dbReference>
<evidence type="ECO:0000313" key="3">
    <source>
        <dbReference type="Proteomes" id="UP000199289"/>
    </source>
</evidence>
<keyword evidence="4" id="KW-1185">Reference proteome</keyword>
<reference evidence="1 4" key="3">
    <citation type="submission" date="2018-07" db="EMBL/GenBank/DDBJ databases">
        <title>Genome sequence of extremly halophilic archaeon Halopelagius longus strain BC12-B1.</title>
        <authorList>
            <person name="Zhang X."/>
        </authorList>
    </citation>
    <scope>NUCLEOTIDE SEQUENCE [LARGE SCALE GENOMIC DNA]</scope>
    <source>
        <strain evidence="1 4">BC12-B1</strain>
    </source>
</reference>
<dbReference type="OrthoDB" id="169463at2157"/>
<evidence type="ECO:0000313" key="1">
    <source>
        <dbReference type="EMBL" id="RDI72487.1"/>
    </source>
</evidence>
<dbReference type="AlphaFoldDB" id="A0A1H0YGU9"/>
<reference evidence="2" key="2">
    <citation type="submission" date="2016-10" db="EMBL/GenBank/DDBJ databases">
        <authorList>
            <person name="de Groot N.N."/>
        </authorList>
    </citation>
    <scope>NUCLEOTIDE SEQUENCE [LARGE SCALE GENOMIC DNA]</scope>
    <source>
        <strain evidence="2">CGMCC 1.12397</strain>
    </source>
</reference>
<organism evidence="2 3">
    <name type="scientific">Halopelagius longus</name>
    <dbReference type="NCBI Taxonomy" id="1236180"/>
    <lineage>
        <taxon>Archaea</taxon>
        <taxon>Methanobacteriati</taxon>
        <taxon>Methanobacteriota</taxon>
        <taxon>Stenosarchaea group</taxon>
        <taxon>Halobacteria</taxon>
        <taxon>Halobacteriales</taxon>
        <taxon>Haloferacaceae</taxon>
    </lineage>
</organism>
<protein>
    <recommendedName>
        <fullName evidence="5">MBL fold metallo-hydrolase</fullName>
    </recommendedName>
</protein>
<proteinExistence type="predicted"/>
<dbReference type="RefSeq" id="WP_092532764.1">
    <property type="nucleotide sequence ID" value="NZ_FNKQ01000001.1"/>
</dbReference>